<dbReference type="Proteomes" id="UP000664545">
    <property type="component" value="Unassembled WGS sequence"/>
</dbReference>
<name>A0A939IJ36_CLOAM</name>
<sequence>MVVYENKGFETNNLFPNEDWTGKAKYIVKDSTELANKISAYAPSYDFVTDGNDTLIDIIPTEKPPEPTLTSVELREQAYETMLYRDEGVALIAWDNNSAITVDQANKKWLDYSAEGSTIANELSTLIVSAKAYIRELYQDE</sequence>
<accession>A0A939IJ36</accession>
<dbReference type="EMBL" id="JAFJZZ010000002">
    <property type="protein sequence ID" value="MBN7773159.1"/>
    <property type="molecule type" value="Genomic_DNA"/>
</dbReference>
<keyword evidence="2" id="KW-1185">Reference proteome</keyword>
<gene>
    <name evidence="1" type="ORF">JYB65_07280</name>
</gene>
<comment type="caution">
    <text evidence="1">The sequence shown here is derived from an EMBL/GenBank/DDBJ whole genome shotgun (WGS) entry which is preliminary data.</text>
</comment>
<protein>
    <submittedName>
        <fullName evidence="1">Uncharacterized protein</fullName>
    </submittedName>
</protein>
<proteinExistence type="predicted"/>
<reference evidence="1" key="1">
    <citation type="submission" date="2021-02" db="EMBL/GenBank/DDBJ databases">
        <title>Abyssanaerobacter marinus gen.nov., sp., nov, anaerobic bacterium isolated from the Onnuri vent field of Indian Ocean and suggestion of Mogibacteriaceae fam. nov., and proposal of reclassification of ambiguous this family's genus member.</title>
        <authorList>
            <person name="Kim Y.J."/>
            <person name="Yang J.-A."/>
        </authorList>
    </citation>
    <scope>NUCLEOTIDE SEQUENCE</scope>
    <source>
        <strain evidence="1">DSM 2634</strain>
    </source>
</reference>
<dbReference type="RefSeq" id="WP_206581992.1">
    <property type="nucleotide sequence ID" value="NZ_JAFJZZ010000002.1"/>
</dbReference>
<organism evidence="1 2">
    <name type="scientific">Clostridium aminobutyricum</name>
    <dbReference type="NCBI Taxonomy" id="33953"/>
    <lineage>
        <taxon>Bacteria</taxon>
        <taxon>Bacillati</taxon>
        <taxon>Bacillota</taxon>
        <taxon>Clostridia</taxon>
        <taxon>Eubacteriales</taxon>
        <taxon>Clostridiaceae</taxon>
        <taxon>Clostridium</taxon>
    </lineage>
</organism>
<dbReference type="AlphaFoldDB" id="A0A939IJ36"/>
<evidence type="ECO:0000313" key="1">
    <source>
        <dbReference type="EMBL" id="MBN7773159.1"/>
    </source>
</evidence>
<evidence type="ECO:0000313" key="2">
    <source>
        <dbReference type="Proteomes" id="UP000664545"/>
    </source>
</evidence>